<dbReference type="GO" id="GO:0005524">
    <property type="term" value="F:ATP binding"/>
    <property type="evidence" value="ECO:0007669"/>
    <property type="project" value="InterPro"/>
</dbReference>
<dbReference type="OrthoDB" id="2985259at2759"/>
<accession>A0A0C9T9E5</accession>
<name>A0A0C9T9E5_PLICR</name>
<dbReference type="AlphaFoldDB" id="A0A0C9T9E5"/>
<keyword evidence="3" id="KW-1185">Reference proteome</keyword>
<gene>
    <name evidence="2" type="ORF">PLICRDRAFT_45703</name>
</gene>
<evidence type="ECO:0000313" key="2">
    <source>
        <dbReference type="EMBL" id="KII84873.1"/>
    </source>
</evidence>
<feature type="domain" description="Protein kinase" evidence="1">
    <location>
        <begin position="86"/>
        <end position="388"/>
    </location>
</feature>
<evidence type="ECO:0000259" key="1">
    <source>
        <dbReference type="PROSITE" id="PS50011"/>
    </source>
</evidence>
<protein>
    <recommendedName>
        <fullName evidence="1">Protein kinase domain-containing protein</fullName>
    </recommendedName>
</protein>
<dbReference type="PROSITE" id="PS50011">
    <property type="entry name" value="PROTEIN_KINASE_DOM"/>
    <property type="match status" value="1"/>
</dbReference>
<dbReference type="InterPro" id="IPR011009">
    <property type="entry name" value="Kinase-like_dom_sf"/>
</dbReference>
<sequence>MAQQSVYSLPPPQPPCQSPIRCAVCRYLTSNASPTLDKTRIHPIDVYRLWDMVTTNPEANHRTMLWRMVQPFIVSKGYTLEPSALPDEDPVIVENGWVRTRLAHMLSALSRPAISNRTGRVVYIKSLNTSHPAAQEFPVWYSLCSRTAMQDQRNHTVPMRRILWYTPDFSPHGYTPLPDDTRALVVTKKYATMAVSIDCLNFIVVPPDVRSCLDLIEQFFEGLEFMHSSGVAHGDLGQHNIVLSKTSNGRLRYLFIDFELSSYHPLPLVKPIQHRAFRGVSNAGPEHSTVTPYDPFPNDIYAAGLFVHYVLRANGYFPHKAWDNIPRMAELVEWMRQEDPERRPTASQVHREITVLQESLPEHVMRIPIQSSTDRVSAEEVPSFAQTVASLS</sequence>
<dbReference type="Gene3D" id="1.10.510.10">
    <property type="entry name" value="Transferase(Phosphotransferase) domain 1"/>
    <property type="match status" value="1"/>
</dbReference>
<reference evidence="2 3" key="1">
    <citation type="submission" date="2014-06" db="EMBL/GenBank/DDBJ databases">
        <title>Evolutionary Origins and Diversification of the Mycorrhizal Mutualists.</title>
        <authorList>
            <consortium name="DOE Joint Genome Institute"/>
            <consortium name="Mycorrhizal Genomics Consortium"/>
            <person name="Kohler A."/>
            <person name="Kuo A."/>
            <person name="Nagy L.G."/>
            <person name="Floudas D."/>
            <person name="Copeland A."/>
            <person name="Barry K.W."/>
            <person name="Cichocki N."/>
            <person name="Veneault-Fourrey C."/>
            <person name="LaButti K."/>
            <person name="Lindquist E.A."/>
            <person name="Lipzen A."/>
            <person name="Lundell T."/>
            <person name="Morin E."/>
            <person name="Murat C."/>
            <person name="Riley R."/>
            <person name="Ohm R."/>
            <person name="Sun H."/>
            <person name="Tunlid A."/>
            <person name="Henrissat B."/>
            <person name="Grigoriev I.V."/>
            <person name="Hibbett D.S."/>
            <person name="Martin F."/>
        </authorList>
    </citation>
    <scope>NUCLEOTIDE SEQUENCE [LARGE SCALE GENOMIC DNA]</scope>
    <source>
        <strain evidence="2 3">FD-325 SS-3</strain>
    </source>
</reference>
<dbReference type="InterPro" id="IPR000719">
    <property type="entry name" value="Prot_kinase_dom"/>
</dbReference>
<dbReference type="SUPFAM" id="SSF56112">
    <property type="entry name" value="Protein kinase-like (PK-like)"/>
    <property type="match status" value="1"/>
</dbReference>
<organism evidence="2 3">
    <name type="scientific">Plicaturopsis crispa FD-325 SS-3</name>
    <dbReference type="NCBI Taxonomy" id="944288"/>
    <lineage>
        <taxon>Eukaryota</taxon>
        <taxon>Fungi</taxon>
        <taxon>Dikarya</taxon>
        <taxon>Basidiomycota</taxon>
        <taxon>Agaricomycotina</taxon>
        <taxon>Agaricomycetes</taxon>
        <taxon>Agaricomycetidae</taxon>
        <taxon>Amylocorticiales</taxon>
        <taxon>Amylocorticiaceae</taxon>
        <taxon>Plicatura</taxon>
        <taxon>Plicaturopsis crispa</taxon>
    </lineage>
</organism>
<dbReference type="Pfam" id="PF00069">
    <property type="entry name" value="Pkinase"/>
    <property type="match status" value="1"/>
</dbReference>
<proteinExistence type="predicted"/>
<dbReference type="HOGENOM" id="CLU_704213_0_0_1"/>
<dbReference type="Proteomes" id="UP000053263">
    <property type="component" value="Unassembled WGS sequence"/>
</dbReference>
<dbReference type="GO" id="GO:0004672">
    <property type="term" value="F:protein kinase activity"/>
    <property type="evidence" value="ECO:0007669"/>
    <property type="project" value="InterPro"/>
</dbReference>
<dbReference type="EMBL" id="KN832569">
    <property type="protein sequence ID" value="KII84873.1"/>
    <property type="molecule type" value="Genomic_DNA"/>
</dbReference>
<evidence type="ECO:0000313" key="3">
    <source>
        <dbReference type="Proteomes" id="UP000053263"/>
    </source>
</evidence>